<keyword evidence="5 11" id="KW-0032">Aminotransferase</keyword>
<comment type="pathway">
    <text evidence="2">Amino-acid biosynthesis; L-lysine biosynthesis via DAP pathway; LL-2,6-diaminopimelate from (S)-tetrahydrodipicolinate (aminotransferase route): step 1/1.</text>
</comment>
<evidence type="ECO:0000256" key="7">
    <source>
        <dbReference type="ARBA" id="ARBA00022898"/>
    </source>
</evidence>
<evidence type="ECO:0000256" key="9">
    <source>
        <dbReference type="NCBIfam" id="TIGR03542"/>
    </source>
</evidence>
<feature type="domain" description="Aminotransferase class I/classII large" evidence="10">
    <location>
        <begin position="36"/>
        <end position="406"/>
    </location>
</feature>
<dbReference type="UniPathway" id="UPA00034">
    <property type="reaction ID" value="UER00466"/>
</dbReference>
<proteinExistence type="inferred from homology"/>
<evidence type="ECO:0000256" key="2">
    <source>
        <dbReference type="ARBA" id="ARBA00004982"/>
    </source>
</evidence>
<keyword evidence="6 11" id="KW-0808">Transferase</keyword>
<dbReference type="InterPro" id="IPR004839">
    <property type="entry name" value="Aminotransferase_I/II_large"/>
</dbReference>
<dbReference type="EMBL" id="QMFB01000010">
    <property type="protein sequence ID" value="RAV19824.1"/>
    <property type="molecule type" value="Genomic_DNA"/>
</dbReference>
<reference evidence="11 12" key="1">
    <citation type="journal article" date="2009" name="Int. J. Syst. Evol. Microbiol.">
        <title>Paenibacillus contaminans sp. nov., isolated from a contaminated laboratory plate.</title>
        <authorList>
            <person name="Chou J.H."/>
            <person name="Lee J.H."/>
            <person name="Lin M.C."/>
            <person name="Chang P.S."/>
            <person name="Arun A.B."/>
            <person name="Young C.C."/>
            <person name="Chen W.M."/>
        </authorList>
    </citation>
    <scope>NUCLEOTIDE SEQUENCE [LARGE SCALE GENOMIC DNA]</scope>
    <source>
        <strain evidence="11 12">CKOBP-6</strain>
    </source>
</reference>
<keyword evidence="7" id="KW-0663">Pyridoxal phosphate</keyword>
<evidence type="ECO:0000313" key="11">
    <source>
        <dbReference type="EMBL" id="RAV19824.1"/>
    </source>
</evidence>
<dbReference type="Proteomes" id="UP000250369">
    <property type="component" value="Unassembled WGS sequence"/>
</dbReference>
<dbReference type="SUPFAM" id="SSF53383">
    <property type="entry name" value="PLP-dependent transferases"/>
    <property type="match status" value="1"/>
</dbReference>
<dbReference type="GO" id="GO:0010285">
    <property type="term" value="F:L,L-diaminopimelate aminotransferase activity"/>
    <property type="evidence" value="ECO:0007669"/>
    <property type="project" value="UniProtKB-EC"/>
</dbReference>
<comment type="cofactor">
    <cofactor evidence="1">
        <name>pyridoxal 5'-phosphate</name>
        <dbReference type="ChEBI" id="CHEBI:597326"/>
    </cofactor>
</comment>
<evidence type="ECO:0000256" key="8">
    <source>
        <dbReference type="ARBA" id="ARBA00051934"/>
    </source>
</evidence>
<dbReference type="Gene3D" id="3.90.1150.10">
    <property type="entry name" value="Aspartate Aminotransferase, domain 1"/>
    <property type="match status" value="1"/>
</dbReference>
<evidence type="ECO:0000256" key="1">
    <source>
        <dbReference type="ARBA" id="ARBA00001933"/>
    </source>
</evidence>
<dbReference type="EC" id="2.6.1.83" evidence="3 9"/>
<keyword evidence="12" id="KW-1185">Reference proteome</keyword>
<protein>
    <recommendedName>
        <fullName evidence="4 9">LL-diaminopimelate aminotransferase</fullName>
        <ecNumber evidence="3 9">2.6.1.83</ecNumber>
    </recommendedName>
</protein>
<sequence length="411" mass="45571">MAKINQNYMQLQGSYLFSEVARRRNKFISENPNASIISLGIGDVTRPLPEAVLSGMHAAVDELADSVSFKGYGPEQGYEFLIAQIIGNDYNTRGISLETDEVFVSDGSKCDVANIQEIFSLDTVIAVTDPVYPVYVDSNVMAGRSGAYDKTANRYENIVYLPCNAENNFIPSLPDKKVDLIYLCYPNNPTGMTLSKEELKKWVDFAKANKCIILYDSAYEAYIQEDDVPRSIYEIEGAKDVAIEFRSYSKTAGFTGVRCAYTVVPKGVKAYDEDGNSVTVRDLWNRRQTTKFNGCSYITQKGAAAIYTEAGKEQIRSLVDYYMTNAKIIREGVKSLGFEVYGGVNAPYIWLKTPNGLGSWQFFDKLLSEANIVGTPGVGFGQSGEGYLRLTAFGSRENTETAVERLTKISL</sequence>
<dbReference type="RefSeq" id="WP_113032254.1">
    <property type="nucleotide sequence ID" value="NZ_QMFB01000010.1"/>
</dbReference>
<gene>
    <name evidence="11" type="ORF">DQG23_17965</name>
</gene>
<evidence type="ECO:0000313" key="12">
    <source>
        <dbReference type="Proteomes" id="UP000250369"/>
    </source>
</evidence>
<accession>A0A329MJ45</accession>
<comment type="catalytic activity">
    <reaction evidence="8">
        <text>(2S,6S)-2,6-diaminopimelate + 2-oxoglutarate = (S)-2,3,4,5-tetrahydrodipicolinate + L-glutamate + H2O + H(+)</text>
        <dbReference type="Rhea" id="RHEA:23988"/>
        <dbReference type="ChEBI" id="CHEBI:15377"/>
        <dbReference type="ChEBI" id="CHEBI:15378"/>
        <dbReference type="ChEBI" id="CHEBI:16810"/>
        <dbReference type="ChEBI" id="CHEBI:16845"/>
        <dbReference type="ChEBI" id="CHEBI:29985"/>
        <dbReference type="ChEBI" id="CHEBI:57609"/>
        <dbReference type="EC" id="2.6.1.83"/>
    </reaction>
</comment>
<dbReference type="GO" id="GO:0030170">
    <property type="term" value="F:pyridoxal phosphate binding"/>
    <property type="evidence" value="ECO:0007669"/>
    <property type="project" value="UniProtKB-UniRule"/>
</dbReference>
<evidence type="ECO:0000256" key="5">
    <source>
        <dbReference type="ARBA" id="ARBA00022576"/>
    </source>
</evidence>
<dbReference type="InterPro" id="IPR019942">
    <property type="entry name" value="DapL/ALD1"/>
</dbReference>
<comment type="caution">
    <text evidence="11">The sequence shown here is derived from an EMBL/GenBank/DDBJ whole genome shotgun (WGS) entry which is preliminary data.</text>
</comment>
<evidence type="ECO:0000256" key="6">
    <source>
        <dbReference type="ARBA" id="ARBA00022679"/>
    </source>
</evidence>
<dbReference type="InterPro" id="IPR015424">
    <property type="entry name" value="PyrdxlP-dep_Trfase"/>
</dbReference>
<name>A0A329MJ45_9BACL</name>
<dbReference type="InterPro" id="IPR015421">
    <property type="entry name" value="PyrdxlP-dep_Trfase_major"/>
</dbReference>
<dbReference type="NCBIfam" id="TIGR03542">
    <property type="entry name" value="DAPAT_plant"/>
    <property type="match status" value="1"/>
</dbReference>
<dbReference type="CDD" id="cd00609">
    <property type="entry name" value="AAT_like"/>
    <property type="match status" value="1"/>
</dbReference>
<organism evidence="11 12">
    <name type="scientific">Paenibacillus contaminans</name>
    <dbReference type="NCBI Taxonomy" id="450362"/>
    <lineage>
        <taxon>Bacteria</taxon>
        <taxon>Bacillati</taxon>
        <taxon>Bacillota</taxon>
        <taxon>Bacilli</taxon>
        <taxon>Bacillales</taxon>
        <taxon>Paenibacillaceae</taxon>
        <taxon>Paenibacillus</taxon>
    </lineage>
</organism>
<dbReference type="HAMAP" id="MF_01642">
    <property type="entry name" value="DapL_aminotrans_1"/>
    <property type="match status" value="1"/>
</dbReference>
<dbReference type="InterPro" id="IPR015422">
    <property type="entry name" value="PyrdxlP-dep_Trfase_small"/>
</dbReference>
<dbReference type="AlphaFoldDB" id="A0A329MJ45"/>
<dbReference type="Gene3D" id="3.40.640.10">
    <property type="entry name" value="Type I PLP-dependent aspartate aminotransferase-like (Major domain)"/>
    <property type="match status" value="1"/>
</dbReference>
<dbReference type="FunFam" id="3.40.640.10:FF:000099">
    <property type="entry name" value="LL-diaminopimelate aminotransferase, chloroplastic"/>
    <property type="match status" value="1"/>
</dbReference>
<evidence type="ECO:0000259" key="10">
    <source>
        <dbReference type="Pfam" id="PF00155"/>
    </source>
</evidence>
<dbReference type="Pfam" id="PF00155">
    <property type="entry name" value="Aminotran_1_2"/>
    <property type="match status" value="1"/>
</dbReference>
<evidence type="ECO:0000256" key="3">
    <source>
        <dbReference type="ARBA" id="ARBA00013138"/>
    </source>
</evidence>
<dbReference type="GO" id="GO:0009089">
    <property type="term" value="P:lysine biosynthetic process via diaminopimelate"/>
    <property type="evidence" value="ECO:0007669"/>
    <property type="project" value="UniProtKB-UniPathway"/>
</dbReference>
<dbReference type="PANTHER" id="PTHR43144">
    <property type="entry name" value="AMINOTRANSFERASE"/>
    <property type="match status" value="1"/>
</dbReference>
<evidence type="ECO:0000256" key="4">
    <source>
        <dbReference type="ARBA" id="ARBA00018052"/>
    </source>
</evidence>
<dbReference type="OrthoDB" id="9813612at2"/>